<dbReference type="Proteomes" id="UP000301475">
    <property type="component" value="Chromosome"/>
</dbReference>
<evidence type="ECO:0000313" key="1">
    <source>
        <dbReference type="EMBL" id="QCT07291.1"/>
    </source>
</evidence>
<name>A0A4P8XVX3_9FIRM</name>
<protein>
    <submittedName>
        <fullName evidence="1">Uncharacterized protein</fullName>
    </submittedName>
</protein>
<keyword evidence="2" id="KW-1185">Reference proteome</keyword>
<dbReference type="KEGG" id="ruj:E5Z56_07945"/>
<accession>A0A4P8XVX3</accession>
<dbReference type="RefSeq" id="WP_138157326.1">
    <property type="nucleotide sequence ID" value="NZ_CP039381.1"/>
</dbReference>
<organism evidence="1 2">
    <name type="scientific">Ruminococcus bovis</name>
    <dbReference type="NCBI Taxonomy" id="2564099"/>
    <lineage>
        <taxon>Bacteria</taxon>
        <taxon>Bacillati</taxon>
        <taxon>Bacillota</taxon>
        <taxon>Clostridia</taxon>
        <taxon>Eubacteriales</taxon>
        <taxon>Oscillospiraceae</taxon>
        <taxon>Ruminococcus</taxon>
    </lineage>
</organism>
<sequence>MHLCTTLNDHVVLGVKKTVRWTVFREGVDASVLSYLCLISKVGSSARRKYVTHNHNKKYISTSLFLYITSKGGQELKVTRTTAAGGR</sequence>
<dbReference type="EMBL" id="CP039381">
    <property type="protein sequence ID" value="QCT07291.1"/>
    <property type="molecule type" value="Genomic_DNA"/>
</dbReference>
<proteinExistence type="predicted"/>
<gene>
    <name evidence="1" type="ORF">E5Z56_07945</name>
</gene>
<dbReference type="AlphaFoldDB" id="A0A4P8XVX3"/>
<evidence type="ECO:0000313" key="2">
    <source>
        <dbReference type="Proteomes" id="UP000301475"/>
    </source>
</evidence>
<reference evidence="1 2" key="1">
    <citation type="submission" date="2019-04" db="EMBL/GenBank/DDBJ databases">
        <authorList>
            <person name="Embree M."/>
            <person name="Gaffney J.R."/>
        </authorList>
    </citation>
    <scope>NUCLEOTIDE SEQUENCE [LARGE SCALE GENOMIC DNA]</scope>
    <source>
        <strain evidence="1 2">JE7A12</strain>
    </source>
</reference>